<accession>A0A8B2NX33</accession>
<dbReference type="EMBL" id="QHHQ01000002">
    <property type="protein sequence ID" value="RAI02094.1"/>
    <property type="molecule type" value="Genomic_DNA"/>
</dbReference>
<dbReference type="RefSeq" id="WP_111345421.1">
    <property type="nucleotide sequence ID" value="NZ_QHHQ01000002.1"/>
</dbReference>
<dbReference type="InterPro" id="IPR036188">
    <property type="entry name" value="FAD/NAD-bd_sf"/>
</dbReference>
<dbReference type="GO" id="GO:0016491">
    <property type="term" value="F:oxidoreductase activity"/>
    <property type="evidence" value="ECO:0007669"/>
    <property type="project" value="UniProtKB-KW"/>
</dbReference>
<dbReference type="Proteomes" id="UP000249590">
    <property type="component" value="Unassembled WGS sequence"/>
</dbReference>
<dbReference type="Gene3D" id="1.10.10.1100">
    <property type="entry name" value="BFD-like [2Fe-2S]-binding domain"/>
    <property type="match status" value="1"/>
</dbReference>
<evidence type="ECO:0000256" key="1">
    <source>
        <dbReference type="ARBA" id="ARBA00023002"/>
    </source>
</evidence>
<dbReference type="InterPro" id="IPR023753">
    <property type="entry name" value="FAD/NAD-binding_dom"/>
</dbReference>
<keyword evidence="4" id="KW-1185">Reference proteome</keyword>
<dbReference type="InterPro" id="IPR051691">
    <property type="entry name" value="Metab_Enz_Cyan_OpOx_G3PDH"/>
</dbReference>
<dbReference type="CDD" id="cd19946">
    <property type="entry name" value="GlpA-like_Fer2_BFD-like"/>
    <property type="match status" value="1"/>
</dbReference>
<dbReference type="SUPFAM" id="SSF51905">
    <property type="entry name" value="FAD/NAD(P)-binding domain"/>
    <property type="match status" value="1"/>
</dbReference>
<reference evidence="3 4" key="1">
    <citation type="submission" date="2018-05" db="EMBL/GenBank/DDBJ databases">
        <title>Acuticoccus sediminis sp. nov., isolated from deep-sea sediment of Indian Ocean.</title>
        <authorList>
            <person name="Liu X."/>
            <person name="Lai Q."/>
            <person name="Du Y."/>
            <person name="Sun F."/>
            <person name="Zhang X."/>
            <person name="Wang S."/>
            <person name="Shao Z."/>
        </authorList>
    </citation>
    <scope>NUCLEOTIDE SEQUENCE [LARGE SCALE GENOMIC DNA]</scope>
    <source>
        <strain evidence="3 4">PTG4-2</strain>
    </source>
</reference>
<dbReference type="PRINTS" id="PR00469">
    <property type="entry name" value="PNDRDTASEII"/>
</dbReference>
<dbReference type="PRINTS" id="PR00368">
    <property type="entry name" value="FADPNR"/>
</dbReference>
<evidence type="ECO:0000313" key="4">
    <source>
        <dbReference type="Proteomes" id="UP000249590"/>
    </source>
</evidence>
<sequence length="454" mass="47662">MARPRIVIVGAGPAGVRAAEVLAEAALEPLVIDEAPAAGGQIYRQPPASHRRPPERLYGLEAGRAVRVHRAFEAVSGQVEHWPNSSVWGVDGRNLMVTRSNGRIVAVPYAKVILATGATDRTIPVEGWTMPGVFTLGGAQIALKYQACLIGEHAVFVGTGPLLYLVAFQTLKAGGRVAGVFDTTPFGHKARNMWRMAALPAALLKGLSYYARLIAHGVPVHSGVTPVRIEGAGRVEALVVKDRAGREIRTACDGVGLGYHVQSETQLADLFRIPFAFDPPSRQWLPEVDAAGRAAADVYLAGDGARVRGADVAEATGARAALACLEDLGHQVDPAAVARIDRVIARGSRFAAGVRATFPVPDHLLAGVPDDTVLCRCEEVTFGTYRAALAGRGASEVNRAKAFCRVGMGRCQGRMCGLSAAGVAAAALAVPLPDVGRLRGQAPVKPLVVTEAAE</sequence>
<dbReference type="InterPro" id="IPR041854">
    <property type="entry name" value="BFD-like_2Fe2S-bd_dom_sf"/>
</dbReference>
<feature type="domain" description="FAD/NAD(P)-binding" evidence="2">
    <location>
        <begin position="5"/>
        <end position="316"/>
    </location>
</feature>
<dbReference type="PANTHER" id="PTHR42949">
    <property type="entry name" value="ANAEROBIC GLYCEROL-3-PHOSPHATE DEHYDROGENASE SUBUNIT B"/>
    <property type="match status" value="1"/>
</dbReference>
<proteinExistence type="predicted"/>
<evidence type="ECO:0000259" key="2">
    <source>
        <dbReference type="Pfam" id="PF07992"/>
    </source>
</evidence>
<dbReference type="AlphaFoldDB" id="A0A8B2NX33"/>
<evidence type="ECO:0000313" key="3">
    <source>
        <dbReference type="EMBL" id="RAI02094.1"/>
    </source>
</evidence>
<dbReference type="OrthoDB" id="9801699at2"/>
<dbReference type="Gene3D" id="3.50.50.60">
    <property type="entry name" value="FAD/NAD(P)-binding domain"/>
    <property type="match status" value="2"/>
</dbReference>
<comment type="caution">
    <text evidence="3">The sequence shown here is derived from an EMBL/GenBank/DDBJ whole genome shotgun (WGS) entry which is preliminary data.</text>
</comment>
<dbReference type="Pfam" id="PF07992">
    <property type="entry name" value="Pyr_redox_2"/>
    <property type="match status" value="1"/>
</dbReference>
<gene>
    <name evidence="3" type="ORF">DLJ53_12025</name>
</gene>
<keyword evidence="1" id="KW-0560">Oxidoreductase</keyword>
<dbReference type="PIRSF" id="PIRSF037495">
    <property type="entry name" value="Opine_OX_OoxA/HcnB"/>
    <property type="match status" value="1"/>
</dbReference>
<dbReference type="PANTHER" id="PTHR42949:SF3">
    <property type="entry name" value="ANAEROBIC GLYCEROL-3-PHOSPHATE DEHYDROGENASE SUBUNIT B"/>
    <property type="match status" value="1"/>
</dbReference>
<name>A0A8B2NX33_9HYPH</name>
<dbReference type="InterPro" id="IPR017224">
    <property type="entry name" value="Opine_Oxase_asu/HCN_bsu"/>
</dbReference>
<organism evidence="3 4">
    <name type="scientific">Acuticoccus sediminis</name>
    <dbReference type="NCBI Taxonomy" id="2184697"/>
    <lineage>
        <taxon>Bacteria</taxon>
        <taxon>Pseudomonadati</taxon>
        <taxon>Pseudomonadota</taxon>
        <taxon>Alphaproteobacteria</taxon>
        <taxon>Hyphomicrobiales</taxon>
        <taxon>Amorphaceae</taxon>
        <taxon>Acuticoccus</taxon>
    </lineage>
</organism>
<protein>
    <submittedName>
        <fullName evidence="3">FAD/NAD(P)-binding oxidoreductase</fullName>
    </submittedName>
</protein>